<comment type="caution">
    <text evidence="1">The sequence shown here is derived from an EMBL/GenBank/DDBJ whole genome shotgun (WGS) entry which is preliminary data.</text>
</comment>
<keyword evidence="2" id="KW-1185">Reference proteome</keyword>
<proteinExistence type="predicted"/>
<reference evidence="1" key="1">
    <citation type="submission" date="2022-11" db="EMBL/GenBank/DDBJ databases">
        <title>Genome Sequence of Boeremia exigua.</title>
        <authorList>
            <person name="Buettner E."/>
        </authorList>
    </citation>
    <scope>NUCLEOTIDE SEQUENCE</scope>
    <source>
        <strain evidence="1">CU02</strain>
    </source>
</reference>
<dbReference type="Proteomes" id="UP001153331">
    <property type="component" value="Unassembled WGS sequence"/>
</dbReference>
<gene>
    <name evidence="1" type="ORF">OPT61_g3176</name>
</gene>
<organism evidence="1 2">
    <name type="scientific">Boeremia exigua</name>
    <dbReference type="NCBI Taxonomy" id="749465"/>
    <lineage>
        <taxon>Eukaryota</taxon>
        <taxon>Fungi</taxon>
        <taxon>Dikarya</taxon>
        <taxon>Ascomycota</taxon>
        <taxon>Pezizomycotina</taxon>
        <taxon>Dothideomycetes</taxon>
        <taxon>Pleosporomycetidae</taxon>
        <taxon>Pleosporales</taxon>
        <taxon>Pleosporineae</taxon>
        <taxon>Didymellaceae</taxon>
        <taxon>Boeremia</taxon>
    </lineage>
</organism>
<evidence type="ECO:0000313" key="1">
    <source>
        <dbReference type="EMBL" id="KAJ8115092.1"/>
    </source>
</evidence>
<accession>A0ACC2IJ10</accession>
<sequence length="409" mass="45936">MASCDAQPISFSDGEQSAIAVTSLNSNEVVKDFIMKRSSEFRKLTVLKSLGWKSENGDAHFQQRRASADAADDSVKRILFSMMCQIGEELHRETSAFFPTSAIRGAMRVLDICMAPGGFSSAVLKIHHHATISAITLPKSLNGHDVLLSNWETDRRIDVCFTDVTMLAAEMGVHAIPPDHPDAHTFCFDRPFSNQKFDLVFCDGQVLRMHQRVDYREKREAWRLLTSQLVVALHRITLNGTIVALLHRPDAWDTISLLHTLSGFSTLELFKPKKKHAIKSSFYVVARNVQAHSAALNAAVDHWKRDWRIATFGTDLEYAENRHKYDNTVWGVLEDFGDQLVLLAEPLWRIQSNALLHAPFMKQSLCTDEAARNLEASQLEDTPAANRVEDVGRYLISRSKNSTAATFLG</sequence>
<evidence type="ECO:0000313" key="2">
    <source>
        <dbReference type="Proteomes" id="UP001153331"/>
    </source>
</evidence>
<name>A0ACC2IJ10_9PLEO</name>
<dbReference type="EMBL" id="JAPHNI010000158">
    <property type="protein sequence ID" value="KAJ8115092.1"/>
    <property type="molecule type" value="Genomic_DNA"/>
</dbReference>
<protein>
    <submittedName>
        <fullName evidence="1">Uncharacterized protein</fullName>
    </submittedName>
</protein>